<proteinExistence type="predicted"/>
<evidence type="ECO:0000256" key="1">
    <source>
        <dbReference type="ARBA" id="ARBA00022741"/>
    </source>
</evidence>
<dbReference type="Pfam" id="PF00069">
    <property type="entry name" value="Pkinase"/>
    <property type="match status" value="1"/>
</dbReference>
<dbReference type="InParanoid" id="A0A0C3DAK6"/>
<dbReference type="GO" id="GO:0004674">
    <property type="term" value="F:protein serine/threonine kinase activity"/>
    <property type="evidence" value="ECO:0007669"/>
    <property type="project" value="TreeGrafter"/>
</dbReference>
<organism evidence="5 6">
    <name type="scientific">Scleroderma citrinum Foug A</name>
    <dbReference type="NCBI Taxonomy" id="1036808"/>
    <lineage>
        <taxon>Eukaryota</taxon>
        <taxon>Fungi</taxon>
        <taxon>Dikarya</taxon>
        <taxon>Basidiomycota</taxon>
        <taxon>Agaricomycotina</taxon>
        <taxon>Agaricomycetes</taxon>
        <taxon>Agaricomycetidae</taxon>
        <taxon>Boletales</taxon>
        <taxon>Sclerodermatineae</taxon>
        <taxon>Sclerodermataceae</taxon>
        <taxon>Scleroderma</taxon>
    </lineage>
</organism>
<keyword evidence="6" id="KW-1185">Reference proteome</keyword>
<dbReference type="SMART" id="SM00220">
    <property type="entry name" value="S_TKc"/>
    <property type="match status" value="1"/>
</dbReference>
<keyword evidence="1" id="KW-0547">Nucleotide-binding</keyword>
<evidence type="ECO:0000259" key="4">
    <source>
        <dbReference type="PROSITE" id="PS50011"/>
    </source>
</evidence>
<dbReference type="AlphaFoldDB" id="A0A0C3DAK6"/>
<dbReference type="PROSITE" id="PS50011">
    <property type="entry name" value="PROTEIN_KINASE_DOM"/>
    <property type="match status" value="1"/>
</dbReference>
<name>A0A0C3DAK6_9AGAM</name>
<reference evidence="5 6" key="1">
    <citation type="submission" date="2014-04" db="EMBL/GenBank/DDBJ databases">
        <authorList>
            <consortium name="DOE Joint Genome Institute"/>
            <person name="Kuo A."/>
            <person name="Kohler A."/>
            <person name="Nagy L.G."/>
            <person name="Floudas D."/>
            <person name="Copeland A."/>
            <person name="Barry K.W."/>
            <person name="Cichocki N."/>
            <person name="Veneault-Fourrey C."/>
            <person name="LaButti K."/>
            <person name="Lindquist E.A."/>
            <person name="Lipzen A."/>
            <person name="Lundell T."/>
            <person name="Morin E."/>
            <person name="Murat C."/>
            <person name="Sun H."/>
            <person name="Tunlid A."/>
            <person name="Henrissat B."/>
            <person name="Grigoriev I.V."/>
            <person name="Hibbett D.S."/>
            <person name="Martin F."/>
            <person name="Nordberg H.P."/>
            <person name="Cantor M.N."/>
            <person name="Hua S.X."/>
        </authorList>
    </citation>
    <scope>NUCLEOTIDE SEQUENCE [LARGE SCALE GENOMIC DNA]</scope>
    <source>
        <strain evidence="5 6">Foug A</strain>
    </source>
</reference>
<dbReference type="GO" id="GO:0005524">
    <property type="term" value="F:ATP binding"/>
    <property type="evidence" value="ECO:0007669"/>
    <property type="project" value="UniProtKB-KW"/>
</dbReference>
<dbReference type="STRING" id="1036808.A0A0C3DAK6"/>
<dbReference type="PANTHER" id="PTHR24346">
    <property type="entry name" value="MAP/MICROTUBULE AFFINITY-REGULATING KINASE"/>
    <property type="match status" value="1"/>
</dbReference>
<dbReference type="GO" id="GO:0005737">
    <property type="term" value="C:cytoplasm"/>
    <property type="evidence" value="ECO:0007669"/>
    <property type="project" value="TreeGrafter"/>
</dbReference>
<dbReference type="Gene3D" id="3.30.200.20">
    <property type="entry name" value="Phosphorylase Kinase, domain 1"/>
    <property type="match status" value="1"/>
</dbReference>
<protein>
    <recommendedName>
        <fullName evidence="4">Protein kinase domain-containing protein</fullName>
    </recommendedName>
</protein>
<dbReference type="GO" id="GO:0035556">
    <property type="term" value="P:intracellular signal transduction"/>
    <property type="evidence" value="ECO:0007669"/>
    <property type="project" value="TreeGrafter"/>
</dbReference>
<feature type="region of interest" description="Disordered" evidence="3">
    <location>
        <begin position="413"/>
        <end position="432"/>
    </location>
</feature>
<dbReference type="EMBL" id="KN822096">
    <property type="protein sequence ID" value="KIM57765.1"/>
    <property type="molecule type" value="Genomic_DNA"/>
</dbReference>
<evidence type="ECO:0000313" key="5">
    <source>
        <dbReference type="EMBL" id="KIM57765.1"/>
    </source>
</evidence>
<evidence type="ECO:0000256" key="3">
    <source>
        <dbReference type="SAM" id="MobiDB-lite"/>
    </source>
</evidence>
<sequence length="481" mass="54245">MLIFRQPIYKPPQQSPLVRIFNTFVSDSELSKAAEEVAEEVGSAAKDVHVPEFFRSAVATASVVPVPSSVTSASNAAEQACSTRMWGRCGAMCSSEIRVLGGELYDWATGERVHKRAEKILAHRELDALIIEYFATSHTLGGQKVVMKYISKAVFHMPRIKTCVQREVDYMRTLRHPHIIKLYVGTRHQTPNPCIVVNGRMAESRAQRFFQQLICIWNRHKLKICHRDLEPESLLLDDDLNIKIVDFGLFNEVGDSEFLKISCGNSNYAAPEVIRGRILHWTGDRRLELWGYLICMSCSVGACPSKMVMSRPCSPKSVCRNLRLKSCPLTAESSYHIPSSLSPDIRSLINHMLAVDPVKRIATPEITQHPFYTTKLPRYLTPLPPPLVVEFEEQERDAKLAAIDPRIAQSSAALSPARDLEDNPFKAEYNGDYDNDDLDDGLDFSTRELTLLFSTRLSRFLINYRNNTTLHLMQASNGHAP</sequence>
<dbReference type="PANTHER" id="PTHR24346:SF110">
    <property type="entry name" value="NON-SPECIFIC SERINE_THREONINE PROTEIN KINASE"/>
    <property type="match status" value="1"/>
</dbReference>
<dbReference type="OrthoDB" id="193931at2759"/>
<keyword evidence="2" id="KW-0067">ATP-binding</keyword>
<evidence type="ECO:0000256" key="2">
    <source>
        <dbReference type="ARBA" id="ARBA00022840"/>
    </source>
</evidence>
<accession>A0A0C3DAK6</accession>
<dbReference type="InterPro" id="IPR000719">
    <property type="entry name" value="Prot_kinase_dom"/>
</dbReference>
<evidence type="ECO:0000313" key="6">
    <source>
        <dbReference type="Proteomes" id="UP000053989"/>
    </source>
</evidence>
<dbReference type="Proteomes" id="UP000053989">
    <property type="component" value="Unassembled WGS sequence"/>
</dbReference>
<dbReference type="Gene3D" id="1.10.510.10">
    <property type="entry name" value="Transferase(Phosphotransferase) domain 1"/>
    <property type="match status" value="1"/>
</dbReference>
<dbReference type="SUPFAM" id="SSF56112">
    <property type="entry name" value="Protein kinase-like (PK-like)"/>
    <property type="match status" value="1"/>
</dbReference>
<feature type="domain" description="Protein kinase" evidence="4">
    <location>
        <begin position="115"/>
        <end position="372"/>
    </location>
</feature>
<reference evidence="6" key="2">
    <citation type="submission" date="2015-01" db="EMBL/GenBank/DDBJ databases">
        <title>Evolutionary Origins and Diversification of the Mycorrhizal Mutualists.</title>
        <authorList>
            <consortium name="DOE Joint Genome Institute"/>
            <consortium name="Mycorrhizal Genomics Consortium"/>
            <person name="Kohler A."/>
            <person name="Kuo A."/>
            <person name="Nagy L.G."/>
            <person name="Floudas D."/>
            <person name="Copeland A."/>
            <person name="Barry K.W."/>
            <person name="Cichocki N."/>
            <person name="Veneault-Fourrey C."/>
            <person name="LaButti K."/>
            <person name="Lindquist E.A."/>
            <person name="Lipzen A."/>
            <person name="Lundell T."/>
            <person name="Morin E."/>
            <person name="Murat C."/>
            <person name="Riley R."/>
            <person name="Ohm R."/>
            <person name="Sun H."/>
            <person name="Tunlid A."/>
            <person name="Henrissat B."/>
            <person name="Grigoriev I.V."/>
            <person name="Hibbett D.S."/>
            <person name="Martin F."/>
        </authorList>
    </citation>
    <scope>NUCLEOTIDE SEQUENCE [LARGE SCALE GENOMIC DNA]</scope>
    <source>
        <strain evidence="6">Foug A</strain>
    </source>
</reference>
<dbReference type="InterPro" id="IPR011009">
    <property type="entry name" value="Kinase-like_dom_sf"/>
</dbReference>
<dbReference type="HOGENOM" id="CLU_567615_0_0_1"/>
<gene>
    <name evidence="5" type="ORF">SCLCIDRAFT_10367</name>
</gene>